<dbReference type="GO" id="GO:0007010">
    <property type="term" value="P:cytoskeleton organization"/>
    <property type="evidence" value="ECO:0007669"/>
    <property type="project" value="UniProtKB-ARBA"/>
</dbReference>
<evidence type="ECO:0000256" key="1">
    <source>
        <dbReference type="ARBA" id="ARBA00012513"/>
    </source>
</evidence>
<dbReference type="GO" id="GO:0004674">
    <property type="term" value="F:protein serine/threonine kinase activity"/>
    <property type="evidence" value="ECO:0007669"/>
    <property type="project" value="UniProtKB-KW"/>
</dbReference>
<dbReference type="FunFam" id="1.10.510.10:FF:000024">
    <property type="entry name" value="Probable serine/threonine-protein kinase cot-1"/>
    <property type="match status" value="1"/>
</dbReference>
<dbReference type="EMBL" id="HBIJ01004321">
    <property type="protein sequence ID" value="CAE0362320.1"/>
    <property type="molecule type" value="Transcribed_RNA"/>
</dbReference>
<feature type="compositionally biased region" description="Polar residues" evidence="14">
    <location>
        <begin position="685"/>
        <end position="695"/>
    </location>
</feature>
<dbReference type="GO" id="GO:0008270">
    <property type="term" value="F:zinc ion binding"/>
    <property type="evidence" value="ECO:0007669"/>
    <property type="project" value="UniProtKB-KW"/>
</dbReference>
<evidence type="ECO:0000256" key="4">
    <source>
        <dbReference type="ARBA" id="ARBA00022679"/>
    </source>
</evidence>
<dbReference type="InterPro" id="IPR000306">
    <property type="entry name" value="Znf_FYVE"/>
</dbReference>
<dbReference type="Pfam" id="PF00069">
    <property type="entry name" value="Pkinase"/>
    <property type="match status" value="1"/>
</dbReference>
<keyword evidence="2" id="KW-0723">Serine/threonine-protein kinase</keyword>
<dbReference type="PANTHER" id="PTHR24351">
    <property type="entry name" value="RIBOSOMAL PROTEIN S6 KINASE"/>
    <property type="match status" value="1"/>
</dbReference>
<dbReference type="CDD" id="cd05123">
    <property type="entry name" value="STKc_AGC"/>
    <property type="match status" value="1"/>
</dbReference>
<evidence type="ECO:0000256" key="13">
    <source>
        <dbReference type="PROSITE-ProRule" id="PRU10141"/>
    </source>
</evidence>
<dbReference type="PROSITE" id="PS00107">
    <property type="entry name" value="PROTEIN_KINASE_ATP"/>
    <property type="match status" value="1"/>
</dbReference>
<dbReference type="SUPFAM" id="SSF46785">
    <property type="entry name" value="Winged helix' DNA-binding domain"/>
    <property type="match status" value="1"/>
</dbReference>
<keyword evidence="5" id="KW-0479">Metal-binding</keyword>
<dbReference type="InterPro" id="IPR017441">
    <property type="entry name" value="Protein_kinase_ATP_BS"/>
</dbReference>
<dbReference type="Pfam" id="PF00610">
    <property type="entry name" value="DEP"/>
    <property type="match status" value="1"/>
</dbReference>
<dbReference type="InterPro" id="IPR023393">
    <property type="entry name" value="START-like_dom_sf"/>
</dbReference>
<evidence type="ECO:0000256" key="3">
    <source>
        <dbReference type="ARBA" id="ARBA00022553"/>
    </source>
</evidence>
<feature type="compositionally biased region" description="Polar residues" evidence="14">
    <location>
        <begin position="168"/>
        <end position="191"/>
    </location>
</feature>
<evidence type="ECO:0000259" key="17">
    <source>
        <dbReference type="PROSITE" id="PS51285"/>
    </source>
</evidence>
<dbReference type="Gene3D" id="3.30.200.20">
    <property type="entry name" value="Phosphorylase Kinase, domain 1"/>
    <property type="match status" value="1"/>
</dbReference>
<reference evidence="18" key="1">
    <citation type="submission" date="2021-01" db="EMBL/GenBank/DDBJ databases">
        <authorList>
            <person name="Corre E."/>
            <person name="Pelletier E."/>
            <person name="Niang G."/>
            <person name="Scheremetjew M."/>
            <person name="Finn R."/>
            <person name="Kale V."/>
            <person name="Holt S."/>
            <person name="Cochrane G."/>
            <person name="Meng A."/>
            <person name="Brown T."/>
            <person name="Cohen L."/>
        </authorList>
    </citation>
    <scope>NUCLEOTIDE SEQUENCE</scope>
    <source>
        <strain evidence="18">CCMP1510</strain>
    </source>
</reference>
<feature type="region of interest" description="Disordered" evidence="14">
    <location>
        <begin position="162"/>
        <end position="191"/>
    </location>
</feature>
<evidence type="ECO:0000256" key="2">
    <source>
        <dbReference type="ARBA" id="ARBA00022527"/>
    </source>
</evidence>
<dbReference type="PROSITE" id="PS00108">
    <property type="entry name" value="PROTEIN_KINASE_ST"/>
    <property type="match status" value="1"/>
</dbReference>
<feature type="compositionally biased region" description="Polar residues" evidence="14">
    <location>
        <begin position="1077"/>
        <end position="1095"/>
    </location>
</feature>
<dbReference type="Gene3D" id="1.10.10.10">
    <property type="entry name" value="Winged helix-like DNA-binding domain superfamily/Winged helix DNA-binding domain"/>
    <property type="match status" value="1"/>
</dbReference>
<keyword evidence="9" id="KW-0862">Zinc</keyword>
<dbReference type="SUPFAM" id="SSF57903">
    <property type="entry name" value="FYVE/PHD zinc finger"/>
    <property type="match status" value="1"/>
</dbReference>
<dbReference type="PROSITE" id="PS51285">
    <property type="entry name" value="AGC_KINASE_CTER"/>
    <property type="match status" value="1"/>
</dbReference>
<dbReference type="Gene3D" id="3.30.530.20">
    <property type="match status" value="1"/>
</dbReference>
<dbReference type="SUPFAM" id="SSF56112">
    <property type="entry name" value="Protein kinase-like (PK-like)"/>
    <property type="match status" value="1"/>
</dbReference>
<evidence type="ECO:0000256" key="10">
    <source>
        <dbReference type="ARBA" id="ARBA00022840"/>
    </source>
</evidence>
<comment type="catalytic activity">
    <reaction evidence="12">
        <text>L-seryl-[protein] + ATP = O-phospho-L-seryl-[protein] + ADP + H(+)</text>
        <dbReference type="Rhea" id="RHEA:17989"/>
        <dbReference type="Rhea" id="RHEA-COMP:9863"/>
        <dbReference type="Rhea" id="RHEA-COMP:11604"/>
        <dbReference type="ChEBI" id="CHEBI:15378"/>
        <dbReference type="ChEBI" id="CHEBI:29999"/>
        <dbReference type="ChEBI" id="CHEBI:30616"/>
        <dbReference type="ChEBI" id="CHEBI:83421"/>
        <dbReference type="ChEBI" id="CHEBI:456216"/>
        <dbReference type="EC" id="2.7.11.1"/>
    </reaction>
</comment>
<protein>
    <recommendedName>
        <fullName evidence="1">non-specific serine/threonine protein kinase</fullName>
        <ecNumber evidence="1">2.7.11.1</ecNumber>
    </recommendedName>
</protein>
<dbReference type="InterPro" id="IPR008271">
    <property type="entry name" value="Ser/Thr_kinase_AS"/>
</dbReference>
<sequence>MESMNLLELARLLRRGVEIRNRQQFKVVCFCSVPGSSLVSWLVSHEYAKTRTEAASICLTLIKKKLISAVGALGNEPKKSFRDADGALYRFWQDEPAHGALLDSVSWSSSSEGHSGDTMIDANITLSRGDPLSAVHEEENETDSFLLVSSSGDDEQMQDLVEEDHPTPVSSIASQSATPPRLSSTEEYDNQQQNNNLWEFAPHTVHNSLALDAALAEDVTEALRQWKLDKSNIQKQEDAKHNLQQLRNQVCDVLSKDAMGWTRTRKMANGAIVSRRSREPRGNFYTIRTEGTVQSATPSSFIRQFLGGDQRRNWEPSFANYTVIDDDLAPDTLPLAKPWYKHTEYERQVVPKDWNEFLQQQKISTEESLLLANAPLKLDQNIEKMAVFCQICACALSDTVKHCPACARLACQSCLGRRAYSIQNKISARICRECYVDHPDVYHPDVANKNKGYWNMADIKLRQEERQQGLSAAEAQELLENRESAAPTVIDDDENDSRDMVQEEAFEEEIPLEAKNGRTIYKKQNTEIKWSKCTRCGARVARTVEAIEAHACPEEEGRRWRWPRIIYRTAKMPRSSLFRPRQVCSFQDCFHGDDQALYCYEISVRHVNVTGERNHVTVEVLLLAHAARISANGGCELTVVSQVDSGRNSRAPGWMVALVNGEDARFGALAAFESPAAATARELRNSSSDNTSLTEEQQDDTEIQTSAQVSLADFELVAVLGRGGFGTVMQVRKRSNGKVYAMKVFKKAELRRRRQVERTRTERGIIQKLDHPYVVKLRYAFQTEAKLYMVMDFAQGGDFFSFLRRFKRLKEPWARHYLAEIALALHHLHEVNVVYRDLKPENVLMDGDGHALLADFGLSRDFGARSPLPRDTVALLETSASQSRATLGGMLAASRSYCGTEIYMAPEMLLQRGHTRSVDWWGLGLLAHEMLASRHPFHGASHAETLRNMVKREPELDRRLSPLACSLLLGLLAKKPHDRLGTHRGVHDLAAQPFFANYSTDWNSLLHRQVPAPYKPPLANDVDVSQFDDEFTNETPRDSDFDREQALKNKNGGNIQDNHQGGKFFVDLFTLRFPNTKPASPSDNYGRQGNPSPDESNLYEDEFTNFTYIEPSLLESTTTTTTTDNSSIINHPSSGFQ</sequence>
<keyword evidence="8" id="KW-0418">Kinase</keyword>
<feature type="domain" description="Protein kinase" evidence="15">
    <location>
        <begin position="714"/>
        <end position="995"/>
    </location>
</feature>
<comment type="catalytic activity">
    <reaction evidence="11">
        <text>L-threonyl-[protein] + ATP = O-phospho-L-threonyl-[protein] + ADP + H(+)</text>
        <dbReference type="Rhea" id="RHEA:46608"/>
        <dbReference type="Rhea" id="RHEA-COMP:11060"/>
        <dbReference type="Rhea" id="RHEA-COMP:11605"/>
        <dbReference type="ChEBI" id="CHEBI:15378"/>
        <dbReference type="ChEBI" id="CHEBI:30013"/>
        <dbReference type="ChEBI" id="CHEBI:30616"/>
        <dbReference type="ChEBI" id="CHEBI:61977"/>
        <dbReference type="ChEBI" id="CHEBI:456216"/>
        <dbReference type="EC" id="2.7.11.1"/>
    </reaction>
</comment>
<evidence type="ECO:0000256" key="9">
    <source>
        <dbReference type="ARBA" id="ARBA00022833"/>
    </source>
</evidence>
<keyword evidence="4" id="KW-0808">Transferase</keyword>
<dbReference type="InterPro" id="IPR000961">
    <property type="entry name" value="AGC-kinase_C"/>
</dbReference>
<evidence type="ECO:0000256" key="8">
    <source>
        <dbReference type="ARBA" id="ARBA00022777"/>
    </source>
</evidence>
<keyword evidence="7" id="KW-0863">Zinc-finger</keyword>
<accession>A0A7S3JT48</accession>
<proteinExistence type="predicted"/>
<dbReference type="InterPro" id="IPR045270">
    <property type="entry name" value="STKc_AGC"/>
</dbReference>
<dbReference type="SMART" id="SM00220">
    <property type="entry name" value="S_TKc"/>
    <property type="match status" value="1"/>
</dbReference>
<organism evidence="18">
    <name type="scientific">Aureoumbra lagunensis</name>
    <dbReference type="NCBI Taxonomy" id="44058"/>
    <lineage>
        <taxon>Eukaryota</taxon>
        <taxon>Sar</taxon>
        <taxon>Stramenopiles</taxon>
        <taxon>Ochrophyta</taxon>
        <taxon>Pelagophyceae</taxon>
        <taxon>Pelagomonadales</taxon>
        <taxon>Aureoumbra</taxon>
    </lineage>
</organism>
<evidence type="ECO:0000313" key="18">
    <source>
        <dbReference type="EMBL" id="CAE0362320.1"/>
    </source>
</evidence>
<dbReference type="SMART" id="SM00133">
    <property type="entry name" value="S_TK_X"/>
    <property type="match status" value="1"/>
</dbReference>
<evidence type="ECO:0000256" key="12">
    <source>
        <dbReference type="ARBA" id="ARBA00048679"/>
    </source>
</evidence>
<name>A0A7S3JT48_9STRA</name>
<gene>
    <name evidence="18" type="ORF">ALAG00032_LOCUS3061</name>
</gene>
<keyword evidence="3" id="KW-0597">Phosphoprotein</keyword>
<feature type="compositionally biased region" description="Polar residues" evidence="14">
    <location>
        <begin position="1124"/>
        <end position="1137"/>
    </location>
</feature>
<dbReference type="SMART" id="SM00064">
    <property type="entry name" value="FYVE"/>
    <property type="match status" value="1"/>
</dbReference>
<evidence type="ECO:0000259" key="15">
    <source>
        <dbReference type="PROSITE" id="PS50011"/>
    </source>
</evidence>
<keyword evidence="10 13" id="KW-0067">ATP-binding</keyword>
<evidence type="ECO:0000256" key="5">
    <source>
        <dbReference type="ARBA" id="ARBA00022723"/>
    </source>
</evidence>
<keyword evidence="6 13" id="KW-0547">Nucleotide-binding</keyword>
<dbReference type="InterPro" id="IPR036388">
    <property type="entry name" value="WH-like_DNA-bd_sf"/>
</dbReference>
<dbReference type="EC" id="2.7.11.1" evidence="1"/>
<feature type="region of interest" description="Disordered" evidence="14">
    <location>
        <begin position="1076"/>
        <end position="1098"/>
    </location>
</feature>
<dbReference type="InterPro" id="IPR011009">
    <property type="entry name" value="Kinase-like_dom_sf"/>
</dbReference>
<dbReference type="FunFam" id="3.30.200.20:FF:000537">
    <property type="entry name" value="Non-specific serine/threonine protein kinase"/>
    <property type="match status" value="1"/>
</dbReference>
<dbReference type="InterPro" id="IPR000719">
    <property type="entry name" value="Prot_kinase_dom"/>
</dbReference>
<dbReference type="InterPro" id="IPR036390">
    <property type="entry name" value="WH_DNA-bd_sf"/>
</dbReference>
<feature type="domain" description="AGC-kinase C-terminal" evidence="17">
    <location>
        <begin position="998"/>
        <end position="1118"/>
    </location>
</feature>
<dbReference type="GO" id="GO:0005524">
    <property type="term" value="F:ATP binding"/>
    <property type="evidence" value="ECO:0007669"/>
    <property type="project" value="UniProtKB-UniRule"/>
</dbReference>
<dbReference type="InterPro" id="IPR011011">
    <property type="entry name" value="Znf_FYVE_PHD"/>
</dbReference>
<dbReference type="InterPro" id="IPR000591">
    <property type="entry name" value="DEP_dom"/>
</dbReference>
<dbReference type="SMART" id="SM00049">
    <property type="entry name" value="DEP"/>
    <property type="match status" value="1"/>
</dbReference>
<dbReference type="PROSITE" id="PS50011">
    <property type="entry name" value="PROTEIN_KINASE_DOM"/>
    <property type="match status" value="1"/>
</dbReference>
<evidence type="ECO:0000256" key="7">
    <source>
        <dbReference type="ARBA" id="ARBA00022771"/>
    </source>
</evidence>
<dbReference type="Gene3D" id="1.10.510.10">
    <property type="entry name" value="Transferase(Phosphotransferase) domain 1"/>
    <property type="match status" value="1"/>
</dbReference>
<evidence type="ECO:0000256" key="14">
    <source>
        <dbReference type="SAM" id="MobiDB-lite"/>
    </source>
</evidence>
<dbReference type="GO" id="GO:0035556">
    <property type="term" value="P:intracellular signal transduction"/>
    <property type="evidence" value="ECO:0007669"/>
    <property type="project" value="InterPro"/>
</dbReference>
<evidence type="ECO:0000256" key="11">
    <source>
        <dbReference type="ARBA" id="ARBA00047899"/>
    </source>
</evidence>
<feature type="region of interest" description="Disordered" evidence="14">
    <location>
        <begin position="683"/>
        <end position="704"/>
    </location>
</feature>
<evidence type="ECO:0000259" key="16">
    <source>
        <dbReference type="PROSITE" id="PS50186"/>
    </source>
</evidence>
<feature type="domain" description="DEP" evidence="16">
    <location>
        <begin position="13"/>
        <end position="93"/>
    </location>
</feature>
<evidence type="ECO:0000256" key="6">
    <source>
        <dbReference type="ARBA" id="ARBA00022741"/>
    </source>
</evidence>
<dbReference type="AlphaFoldDB" id="A0A7S3JT48"/>
<feature type="binding site" evidence="13">
    <location>
        <position position="743"/>
    </location>
    <ligand>
        <name>ATP</name>
        <dbReference type="ChEBI" id="CHEBI:30616"/>
    </ligand>
</feature>
<feature type="region of interest" description="Disordered" evidence="14">
    <location>
        <begin position="1114"/>
        <end position="1137"/>
    </location>
</feature>
<dbReference type="PROSITE" id="PS50186">
    <property type="entry name" value="DEP"/>
    <property type="match status" value="1"/>
</dbReference>